<organism evidence="1 2">
    <name type="scientific">Dipteronia sinensis</name>
    <dbReference type="NCBI Taxonomy" id="43782"/>
    <lineage>
        <taxon>Eukaryota</taxon>
        <taxon>Viridiplantae</taxon>
        <taxon>Streptophyta</taxon>
        <taxon>Embryophyta</taxon>
        <taxon>Tracheophyta</taxon>
        <taxon>Spermatophyta</taxon>
        <taxon>Magnoliopsida</taxon>
        <taxon>eudicotyledons</taxon>
        <taxon>Gunneridae</taxon>
        <taxon>Pentapetalae</taxon>
        <taxon>rosids</taxon>
        <taxon>malvids</taxon>
        <taxon>Sapindales</taxon>
        <taxon>Sapindaceae</taxon>
        <taxon>Hippocastanoideae</taxon>
        <taxon>Acereae</taxon>
        <taxon>Dipteronia</taxon>
    </lineage>
</organism>
<dbReference type="InterPro" id="IPR036691">
    <property type="entry name" value="Endo/exonu/phosph_ase_sf"/>
</dbReference>
<dbReference type="Proteomes" id="UP001281410">
    <property type="component" value="Unassembled WGS sequence"/>
</dbReference>
<comment type="caution">
    <text evidence="1">The sequence shown here is derived from an EMBL/GenBank/DDBJ whole genome shotgun (WGS) entry which is preliminary data.</text>
</comment>
<keyword evidence="2" id="KW-1185">Reference proteome</keyword>
<dbReference type="SUPFAM" id="SSF56219">
    <property type="entry name" value="DNase I-like"/>
    <property type="match status" value="1"/>
</dbReference>
<dbReference type="AlphaFoldDB" id="A0AAE0E511"/>
<reference evidence="1" key="1">
    <citation type="journal article" date="2023" name="Plant J.">
        <title>Genome sequences and population genomics provide insights into the demographic history, inbreeding, and mutation load of two 'living fossil' tree species of Dipteronia.</title>
        <authorList>
            <person name="Feng Y."/>
            <person name="Comes H.P."/>
            <person name="Chen J."/>
            <person name="Zhu S."/>
            <person name="Lu R."/>
            <person name="Zhang X."/>
            <person name="Li P."/>
            <person name="Qiu J."/>
            <person name="Olsen K.M."/>
            <person name="Qiu Y."/>
        </authorList>
    </citation>
    <scope>NUCLEOTIDE SEQUENCE</scope>
    <source>
        <strain evidence="1">NBL</strain>
    </source>
</reference>
<sequence length="263" mass="28932">MLEENFQENKVETTNVVILANITASVDQSFNAEDTGLVTDLEPGRSRNPDLFDCGGPEPVPYKCPKQNLVMENSLGHQGVEPIGLVEDLGLFIFSTNESTAGSSNSGLLGSGQMNVANKVGETRLKPKLERNRKKRSAAITVVKDGRQKSIKKEFISETIRNVESVLGGQEIKDGSVSGAAESVTCTEGSSTSSQRLHSWTILRRLAGMSNLPWICIGDFNEILWDFEKLGGIRKNWRQICDFREVLEDCSLEDMGFIGPKFT</sequence>
<accession>A0AAE0E511</accession>
<proteinExistence type="predicted"/>
<evidence type="ECO:0000313" key="1">
    <source>
        <dbReference type="EMBL" id="KAK3211236.1"/>
    </source>
</evidence>
<evidence type="ECO:0000313" key="2">
    <source>
        <dbReference type="Proteomes" id="UP001281410"/>
    </source>
</evidence>
<evidence type="ECO:0008006" key="3">
    <source>
        <dbReference type="Google" id="ProtNLM"/>
    </source>
</evidence>
<dbReference type="EMBL" id="JANJYJ010000005">
    <property type="protein sequence ID" value="KAK3211236.1"/>
    <property type="molecule type" value="Genomic_DNA"/>
</dbReference>
<protein>
    <recommendedName>
        <fullName evidence="3">Exo_endo_phos domain-containing protein</fullName>
    </recommendedName>
</protein>
<name>A0AAE0E511_9ROSI</name>
<gene>
    <name evidence="1" type="ORF">Dsin_015942</name>
</gene>